<keyword evidence="1" id="KW-0732">Signal</keyword>
<gene>
    <name evidence="2" type="ORF">HNP25_000317</name>
</gene>
<accession>A0A841EC49</accession>
<proteinExistence type="predicted"/>
<dbReference type="RefSeq" id="WP_184129225.1">
    <property type="nucleotide sequence ID" value="NZ_JACHKT010000002.1"/>
</dbReference>
<dbReference type="EMBL" id="JACHKT010000002">
    <property type="protein sequence ID" value="MBB6001677.1"/>
    <property type="molecule type" value="Genomic_DNA"/>
</dbReference>
<evidence type="ECO:0008006" key="4">
    <source>
        <dbReference type="Google" id="ProtNLM"/>
    </source>
</evidence>
<comment type="caution">
    <text evidence="2">The sequence shown here is derived from an EMBL/GenBank/DDBJ whole genome shotgun (WGS) entry which is preliminary data.</text>
</comment>
<sequence>MKKTLQSLTLAAIVLFANEQAKAQGCVAVRQMGGINAMSASSSYNLSKGEFQVGANYRYFHSWRHFVGTEEQPQRQTLGNAVNIYQHAVDINVSYGLSSRLQLNATVPFLETERSQTLTLTADAATKKLTRYSVSAGGLGDVRFGANYWLIKPENAHKGNIMIGAGIKLATGSYTATDDALQTDGTKKNVVMDQAIQPGDGGVGFSIEFQGFRQLHRNIYGFANAYYLFNPRESNGSFKSAPKAGLDGYNIYASPDQYFARAGLTTAVGKHQNLAFSLAGRFEGIPAYDVFGGQVAYRRPGYVVAVEPGVTYRKGQHTFSLFVPYNFIKNRIQSAADIADQNLQNSKITDPTKYVHVQGDAAFADYSISLGYSYRIAKKAKVPTWKVN</sequence>
<dbReference type="AlphaFoldDB" id="A0A841EC49"/>
<feature type="signal peptide" evidence="1">
    <location>
        <begin position="1"/>
        <end position="23"/>
    </location>
</feature>
<evidence type="ECO:0000313" key="3">
    <source>
        <dbReference type="Proteomes" id="UP000524404"/>
    </source>
</evidence>
<reference evidence="2 3" key="1">
    <citation type="submission" date="2020-08" db="EMBL/GenBank/DDBJ databases">
        <title>Functional genomics of gut bacteria from endangered species of beetles.</title>
        <authorList>
            <person name="Carlos-Shanley C."/>
        </authorList>
    </citation>
    <scope>NUCLEOTIDE SEQUENCE [LARGE SCALE GENOMIC DNA]</scope>
    <source>
        <strain evidence="2 3">S00070</strain>
    </source>
</reference>
<evidence type="ECO:0000256" key="1">
    <source>
        <dbReference type="SAM" id="SignalP"/>
    </source>
</evidence>
<feature type="chain" id="PRO_5032799682" description="MetA-pathway of phenol degradation" evidence="1">
    <location>
        <begin position="24"/>
        <end position="388"/>
    </location>
</feature>
<evidence type="ECO:0000313" key="2">
    <source>
        <dbReference type="EMBL" id="MBB6001677.1"/>
    </source>
</evidence>
<dbReference type="Proteomes" id="UP000524404">
    <property type="component" value="Unassembled WGS sequence"/>
</dbReference>
<protein>
    <recommendedName>
        <fullName evidence="4">MetA-pathway of phenol degradation</fullName>
    </recommendedName>
</protein>
<organism evidence="2 3">
    <name type="scientific">Arcicella rosea</name>
    <dbReference type="NCBI Taxonomy" id="502909"/>
    <lineage>
        <taxon>Bacteria</taxon>
        <taxon>Pseudomonadati</taxon>
        <taxon>Bacteroidota</taxon>
        <taxon>Cytophagia</taxon>
        <taxon>Cytophagales</taxon>
        <taxon>Flectobacillaceae</taxon>
        <taxon>Arcicella</taxon>
    </lineage>
</organism>
<keyword evidence="3" id="KW-1185">Reference proteome</keyword>
<name>A0A841EC49_9BACT</name>